<dbReference type="GO" id="GO:0009788">
    <property type="term" value="P:negative regulation of abscisic acid-activated signaling pathway"/>
    <property type="evidence" value="ECO:0007669"/>
    <property type="project" value="InterPro"/>
</dbReference>
<dbReference type="PANTHER" id="PTHR47287">
    <property type="entry name" value="C2H2 AND C2HC ZINC FINGERS SUPERFAMILY PROTEIN"/>
    <property type="match status" value="1"/>
</dbReference>
<proteinExistence type="evidence at transcript level"/>
<evidence type="ECO:0000256" key="7">
    <source>
        <dbReference type="SAM" id="MobiDB-lite"/>
    </source>
</evidence>
<reference evidence="9" key="1">
    <citation type="submission" date="2012-05" db="EMBL/GenBank/DDBJ databases">
        <authorList>
            <person name="Krishnakumar V."/>
            <person name="Cheung F."/>
            <person name="Xiao Y."/>
            <person name="Chan A."/>
            <person name="Moskal W.A."/>
            <person name="Town C.D."/>
        </authorList>
    </citation>
    <scope>NUCLEOTIDE SEQUENCE</scope>
</reference>
<evidence type="ECO:0000256" key="3">
    <source>
        <dbReference type="ARBA" id="ARBA00022771"/>
    </source>
</evidence>
<keyword evidence="2" id="KW-0479">Metal-binding</keyword>
<feature type="region of interest" description="Disordered" evidence="7">
    <location>
        <begin position="121"/>
        <end position="141"/>
    </location>
</feature>
<comment type="subcellular location">
    <subcellularLocation>
        <location evidence="1">Nucleus</location>
    </subcellularLocation>
</comment>
<keyword evidence="5" id="KW-0539">Nucleus</keyword>
<evidence type="ECO:0000256" key="5">
    <source>
        <dbReference type="ARBA" id="ARBA00023242"/>
    </source>
</evidence>
<keyword evidence="3 6" id="KW-0863">Zinc-finger</keyword>
<sequence>MEGLSKIFSLPEAPPSPSTPLQNPQEKKKKKNIEQSVEEEEEEEKDTKVESLLDLNVCSTDDSALDCSTEGPELNLITCLDVGSSPDANSSETNPLGCSEAEPRVFSCNYCHRKFYSSQALGGHQNAHKRERSIAKRSHHHHHRFGTQILASAAAFGFPFGHRNKPFASMASLPLYHGHIPLAIQAHSMIHKPSSHVSSNGFGSSCGSHHNLWSKPLIDQQAGKAKLAMADFHRPTTSALLSSSRGSVGRFEVVDTVMNSAVNKEYLVTGGTRLKASSNQEEIKHLDLSLKLG</sequence>
<evidence type="ECO:0000256" key="1">
    <source>
        <dbReference type="ARBA" id="ARBA00004123"/>
    </source>
</evidence>
<name>I3T2Y0_LOTJA</name>
<organism evidence="9">
    <name type="scientific">Lotus japonicus</name>
    <name type="common">Lotus corniculatus var. japonicus</name>
    <dbReference type="NCBI Taxonomy" id="34305"/>
    <lineage>
        <taxon>Eukaryota</taxon>
        <taxon>Viridiplantae</taxon>
        <taxon>Streptophyta</taxon>
        <taxon>Embryophyta</taxon>
        <taxon>Tracheophyta</taxon>
        <taxon>Spermatophyta</taxon>
        <taxon>Magnoliopsida</taxon>
        <taxon>eudicotyledons</taxon>
        <taxon>Gunneridae</taxon>
        <taxon>Pentapetalae</taxon>
        <taxon>rosids</taxon>
        <taxon>fabids</taxon>
        <taxon>Fabales</taxon>
        <taxon>Fabaceae</taxon>
        <taxon>Papilionoideae</taxon>
        <taxon>50 kb inversion clade</taxon>
        <taxon>NPAAA clade</taxon>
        <taxon>Hologalegina</taxon>
        <taxon>robinioid clade</taxon>
        <taxon>Loteae</taxon>
        <taxon>Lotus</taxon>
    </lineage>
</organism>
<dbReference type="InterPro" id="IPR044246">
    <property type="entry name" value="ZFP3-like"/>
</dbReference>
<evidence type="ECO:0000313" key="9">
    <source>
        <dbReference type="EMBL" id="AFK46872.1"/>
    </source>
</evidence>
<feature type="compositionally biased region" description="Basic residues" evidence="7">
    <location>
        <begin position="126"/>
        <end position="141"/>
    </location>
</feature>
<evidence type="ECO:0000256" key="4">
    <source>
        <dbReference type="ARBA" id="ARBA00022833"/>
    </source>
</evidence>
<accession>I3T2Y0</accession>
<dbReference type="AlphaFoldDB" id="I3T2Y0"/>
<dbReference type="InterPro" id="IPR013087">
    <property type="entry name" value="Znf_C2H2_type"/>
</dbReference>
<dbReference type="PANTHER" id="PTHR47287:SF17">
    <property type="entry name" value="C2H2 AND C2HC ZINC FINGERS SUPERFAMILY PROTEIN"/>
    <property type="match status" value="1"/>
</dbReference>
<feature type="region of interest" description="Disordered" evidence="7">
    <location>
        <begin position="1"/>
        <end position="48"/>
    </location>
</feature>
<keyword evidence="4" id="KW-0862">Zinc</keyword>
<evidence type="ECO:0000259" key="8">
    <source>
        <dbReference type="PROSITE" id="PS50157"/>
    </source>
</evidence>
<dbReference type="SUPFAM" id="SSF57667">
    <property type="entry name" value="beta-beta-alpha zinc fingers"/>
    <property type="match status" value="1"/>
</dbReference>
<dbReference type="Gene3D" id="3.30.160.60">
    <property type="entry name" value="Classic Zinc Finger"/>
    <property type="match status" value="1"/>
</dbReference>
<dbReference type="GO" id="GO:0008270">
    <property type="term" value="F:zinc ion binding"/>
    <property type="evidence" value="ECO:0007669"/>
    <property type="project" value="UniProtKB-KW"/>
</dbReference>
<dbReference type="GO" id="GO:0005634">
    <property type="term" value="C:nucleus"/>
    <property type="evidence" value="ECO:0007669"/>
    <property type="project" value="UniProtKB-SubCell"/>
</dbReference>
<evidence type="ECO:0000256" key="6">
    <source>
        <dbReference type="PROSITE-ProRule" id="PRU00042"/>
    </source>
</evidence>
<protein>
    <recommendedName>
        <fullName evidence="8">C2H2-type domain-containing protein</fullName>
    </recommendedName>
</protein>
<dbReference type="PROSITE" id="PS50157">
    <property type="entry name" value="ZINC_FINGER_C2H2_2"/>
    <property type="match status" value="1"/>
</dbReference>
<dbReference type="EMBL" id="BT147078">
    <property type="protein sequence ID" value="AFK46872.1"/>
    <property type="molecule type" value="mRNA"/>
</dbReference>
<dbReference type="InterPro" id="IPR036236">
    <property type="entry name" value="Znf_C2H2_sf"/>
</dbReference>
<evidence type="ECO:0000256" key="2">
    <source>
        <dbReference type="ARBA" id="ARBA00022723"/>
    </source>
</evidence>
<dbReference type="PROSITE" id="PS00028">
    <property type="entry name" value="ZINC_FINGER_C2H2_1"/>
    <property type="match status" value="1"/>
</dbReference>
<feature type="domain" description="C2H2-type" evidence="8">
    <location>
        <begin position="106"/>
        <end position="133"/>
    </location>
</feature>